<protein>
    <recommendedName>
        <fullName evidence="1">Aminoglycoside phosphotransferase domain-containing protein</fullName>
    </recommendedName>
</protein>
<organism evidence="2 3">
    <name type="scientific">Monascus purpureus</name>
    <name type="common">Red mold</name>
    <name type="synonym">Monascus anka</name>
    <dbReference type="NCBI Taxonomy" id="5098"/>
    <lineage>
        <taxon>Eukaryota</taxon>
        <taxon>Fungi</taxon>
        <taxon>Dikarya</taxon>
        <taxon>Ascomycota</taxon>
        <taxon>Pezizomycotina</taxon>
        <taxon>Eurotiomycetes</taxon>
        <taxon>Eurotiomycetidae</taxon>
        <taxon>Eurotiales</taxon>
        <taxon>Aspergillaceae</taxon>
        <taxon>Monascus</taxon>
    </lineage>
</organism>
<feature type="domain" description="Aminoglycoside phosphotransferase" evidence="1">
    <location>
        <begin position="42"/>
        <end position="274"/>
    </location>
</feature>
<dbReference type="STRING" id="5098.A0A507R1K9"/>
<evidence type="ECO:0000313" key="2">
    <source>
        <dbReference type="EMBL" id="TQB74825.1"/>
    </source>
</evidence>
<reference evidence="2 3" key="1">
    <citation type="submission" date="2019-06" db="EMBL/GenBank/DDBJ databases">
        <title>Wine fermentation using esterase from Monascus purpureus.</title>
        <authorList>
            <person name="Geng C."/>
            <person name="Zhang Y."/>
        </authorList>
    </citation>
    <scope>NUCLEOTIDE SEQUENCE [LARGE SCALE GENOMIC DNA]</scope>
    <source>
        <strain evidence="2">HQ1</strain>
    </source>
</reference>
<dbReference type="Proteomes" id="UP000319663">
    <property type="component" value="Unassembled WGS sequence"/>
</dbReference>
<evidence type="ECO:0000259" key="1">
    <source>
        <dbReference type="Pfam" id="PF01636"/>
    </source>
</evidence>
<dbReference type="PANTHER" id="PTHR21310">
    <property type="entry name" value="AMINOGLYCOSIDE PHOSPHOTRANSFERASE-RELATED-RELATED"/>
    <property type="match status" value="1"/>
</dbReference>
<dbReference type="Pfam" id="PF01636">
    <property type="entry name" value="APH"/>
    <property type="match status" value="1"/>
</dbReference>
<dbReference type="CDD" id="cd05120">
    <property type="entry name" value="APH_ChoK_like"/>
    <property type="match status" value="1"/>
</dbReference>
<name>A0A507R1K9_MONPU</name>
<evidence type="ECO:0000313" key="3">
    <source>
        <dbReference type="Proteomes" id="UP000319663"/>
    </source>
</evidence>
<sequence>MTGAQLDLIYSSPHFSAPGPEIIDQKLKERENLIYQEGVLIVKVAPQVVVKFGPSVTIHEAKNMIYVAKNTSVPVPTVFACYTYGPIDRDVEDYGSLFDTYIFMSFIDGQTLDTVWDSCSEHTKAAIAAQLKSYMEEIRNIGDGSYIGSVDHGPVTDQILSNHHTKGPFLSEEEFNKAIIDAYEANFPKRHIRALLSGMLFQNKHRIVFTHGDFRPRNIMVKDGKVTGIIDWELSGWYPEYWEFVKSLYVWRWQNDWYDYLVKILQPYYAEYAFHTFLAQELW</sequence>
<keyword evidence="3" id="KW-1185">Reference proteome</keyword>
<proteinExistence type="predicted"/>
<dbReference type="SUPFAM" id="SSF56112">
    <property type="entry name" value="Protein kinase-like (PK-like)"/>
    <property type="match status" value="1"/>
</dbReference>
<dbReference type="InterPro" id="IPR011009">
    <property type="entry name" value="Kinase-like_dom_sf"/>
</dbReference>
<dbReference type="InterPro" id="IPR051678">
    <property type="entry name" value="AGP_Transferase"/>
</dbReference>
<dbReference type="Gene3D" id="3.90.1200.10">
    <property type="match status" value="1"/>
</dbReference>
<accession>A0A507R1K9</accession>
<dbReference type="AlphaFoldDB" id="A0A507R1K9"/>
<gene>
    <name evidence="2" type="ORF">MPDQ_004267</name>
</gene>
<dbReference type="InterPro" id="IPR002575">
    <property type="entry name" value="Aminoglycoside_PTrfase"/>
</dbReference>
<comment type="caution">
    <text evidence="2">The sequence shown here is derived from an EMBL/GenBank/DDBJ whole genome shotgun (WGS) entry which is preliminary data.</text>
</comment>
<dbReference type="EMBL" id="VIFY01000027">
    <property type="protein sequence ID" value="TQB74825.1"/>
    <property type="molecule type" value="Genomic_DNA"/>
</dbReference>
<dbReference type="PANTHER" id="PTHR21310:SF54">
    <property type="entry name" value="AMINOGLYCOSIDE PHOSPHOTRANSFERASE DOMAIN-CONTAINING PROTEIN"/>
    <property type="match status" value="1"/>
</dbReference>